<evidence type="ECO:0008006" key="9">
    <source>
        <dbReference type="Google" id="ProtNLM"/>
    </source>
</evidence>
<dbReference type="GO" id="GO:0005886">
    <property type="term" value="C:plasma membrane"/>
    <property type="evidence" value="ECO:0007669"/>
    <property type="project" value="UniProtKB-SubCell"/>
</dbReference>
<evidence type="ECO:0000256" key="2">
    <source>
        <dbReference type="ARBA" id="ARBA00022475"/>
    </source>
</evidence>
<gene>
    <name evidence="7" type="ORF">CI15_26930</name>
</gene>
<feature type="transmembrane region" description="Helical" evidence="6">
    <location>
        <begin position="69"/>
        <end position="93"/>
    </location>
</feature>
<feature type="transmembrane region" description="Helical" evidence="6">
    <location>
        <begin position="39"/>
        <end position="57"/>
    </location>
</feature>
<feature type="transmembrane region" description="Helical" evidence="6">
    <location>
        <begin position="99"/>
        <end position="121"/>
    </location>
</feature>
<keyword evidence="2" id="KW-1003">Cell membrane</keyword>
<sequence length="412" mass="44086">MNIRHSFVSIAGVVISQALNFVSILLIGKYCGPTELGHFNQLMAGGLFVGTVIGLRLDSACLAADKALAVRAMMSSSSVATLISLALAVTTMAAGHPEYLPVLGLALGVFLQQALCASLISERKYTKIAVIRFLPNAMFAVFFVGLMAVSSGKCTGTSVFNIYCWIFLVLSGAFAAGYLWSARGMIPSAFMKFSSLQIQYAKYGFPIITLNSFVIYASGILIPIVFGNRDAGIFALAYRVGFFPASLLSQSLGGVFRRDLVDYFANDKKTGTNPSKQFFIMLTLTGFALVAACYAGLELIINLKMGNDWDPSMTVYAIFVPNFISTVIYSSMSQVFVVANRQKVELANQIANALLIVVSLAMAQVFGVSFIHTLVLISLGGTVITCVGTYQALKISAQPAAYPVRRPGLGAS</sequence>
<protein>
    <recommendedName>
        <fullName evidence="9">Polysaccharide biosynthesis protein</fullName>
    </recommendedName>
</protein>
<feature type="transmembrane region" description="Helical" evidence="6">
    <location>
        <begin position="232"/>
        <end position="257"/>
    </location>
</feature>
<dbReference type="InterPro" id="IPR050833">
    <property type="entry name" value="Poly_Biosynth_Transport"/>
</dbReference>
<dbReference type="PANTHER" id="PTHR30250">
    <property type="entry name" value="PST FAMILY PREDICTED COLANIC ACID TRANSPORTER"/>
    <property type="match status" value="1"/>
</dbReference>
<keyword evidence="4 6" id="KW-1133">Transmembrane helix</keyword>
<dbReference type="AlphaFoldDB" id="A0A149PGJ9"/>
<evidence type="ECO:0000256" key="6">
    <source>
        <dbReference type="SAM" id="Phobius"/>
    </source>
</evidence>
<dbReference type="EMBL" id="LRBG01000037">
    <property type="protein sequence ID" value="KXU84132.1"/>
    <property type="molecule type" value="Genomic_DNA"/>
</dbReference>
<dbReference type="OrthoDB" id="9034221at2"/>
<feature type="transmembrane region" description="Helical" evidence="6">
    <location>
        <begin position="350"/>
        <end position="368"/>
    </location>
</feature>
<feature type="transmembrane region" description="Helical" evidence="6">
    <location>
        <begin position="313"/>
        <end position="338"/>
    </location>
</feature>
<comment type="caution">
    <text evidence="7">The sequence shown here is derived from an EMBL/GenBank/DDBJ whole genome shotgun (WGS) entry which is preliminary data.</text>
</comment>
<dbReference type="Proteomes" id="UP000075613">
    <property type="component" value="Unassembled WGS sequence"/>
</dbReference>
<evidence type="ECO:0000256" key="1">
    <source>
        <dbReference type="ARBA" id="ARBA00004651"/>
    </source>
</evidence>
<evidence type="ECO:0000313" key="7">
    <source>
        <dbReference type="EMBL" id="KXU84132.1"/>
    </source>
</evidence>
<feature type="transmembrane region" description="Helical" evidence="6">
    <location>
        <begin position="278"/>
        <end position="301"/>
    </location>
</feature>
<feature type="transmembrane region" description="Helical" evidence="6">
    <location>
        <begin position="162"/>
        <end position="182"/>
    </location>
</feature>
<dbReference type="RefSeq" id="WP_062133728.1">
    <property type="nucleotide sequence ID" value="NZ_LRBG01000037.1"/>
</dbReference>
<feature type="transmembrane region" description="Helical" evidence="6">
    <location>
        <begin position="203"/>
        <end position="226"/>
    </location>
</feature>
<evidence type="ECO:0000256" key="5">
    <source>
        <dbReference type="ARBA" id="ARBA00023136"/>
    </source>
</evidence>
<reference evidence="7 8" key="1">
    <citation type="journal article" date="2015" name="Int. J. Syst. Evol. Microbiol.">
        <title>Burkholderia monticola sp. nov., isolated from mountain soil.</title>
        <authorList>
            <person name="Baek I."/>
            <person name="Seo B."/>
            <person name="Lee I."/>
            <person name="Yi H."/>
            <person name="Chun J."/>
        </authorList>
    </citation>
    <scope>NUCLEOTIDE SEQUENCE [LARGE SCALE GENOMIC DNA]</scope>
    <source>
        <strain evidence="7 8">JC2948</strain>
    </source>
</reference>
<name>A0A149PGJ9_9BURK</name>
<feature type="transmembrane region" description="Helical" evidence="6">
    <location>
        <begin position="374"/>
        <end position="393"/>
    </location>
</feature>
<evidence type="ECO:0000256" key="4">
    <source>
        <dbReference type="ARBA" id="ARBA00022989"/>
    </source>
</evidence>
<comment type="subcellular location">
    <subcellularLocation>
        <location evidence="1">Cell membrane</location>
        <topology evidence="1">Multi-pass membrane protein</topology>
    </subcellularLocation>
</comment>
<dbReference type="STRING" id="1399968.CI15_26930"/>
<feature type="transmembrane region" description="Helical" evidence="6">
    <location>
        <begin position="133"/>
        <end position="150"/>
    </location>
</feature>
<dbReference type="PANTHER" id="PTHR30250:SF11">
    <property type="entry name" value="O-ANTIGEN TRANSPORTER-RELATED"/>
    <property type="match status" value="1"/>
</dbReference>
<keyword evidence="8" id="KW-1185">Reference proteome</keyword>
<keyword evidence="3 6" id="KW-0812">Transmembrane</keyword>
<proteinExistence type="predicted"/>
<keyword evidence="5 6" id="KW-0472">Membrane</keyword>
<accession>A0A149PGJ9</accession>
<evidence type="ECO:0000256" key="3">
    <source>
        <dbReference type="ARBA" id="ARBA00022692"/>
    </source>
</evidence>
<organism evidence="7 8">
    <name type="scientific">Paraburkholderia monticola</name>
    <dbReference type="NCBI Taxonomy" id="1399968"/>
    <lineage>
        <taxon>Bacteria</taxon>
        <taxon>Pseudomonadati</taxon>
        <taxon>Pseudomonadota</taxon>
        <taxon>Betaproteobacteria</taxon>
        <taxon>Burkholderiales</taxon>
        <taxon>Burkholderiaceae</taxon>
        <taxon>Paraburkholderia</taxon>
    </lineage>
</organism>
<evidence type="ECO:0000313" key="8">
    <source>
        <dbReference type="Proteomes" id="UP000075613"/>
    </source>
</evidence>
<feature type="transmembrane region" description="Helical" evidence="6">
    <location>
        <begin position="7"/>
        <end position="27"/>
    </location>
</feature>